<evidence type="ECO:0000313" key="3">
    <source>
        <dbReference type="EMBL" id="MCC3803540.1"/>
    </source>
</evidence>
<dbReference type="Proteomes" id="UP000518904">
    <property type="component" value="Unassembled WGS sequence"/>
</dbReference>
<evidence type="ECO:0000313" key="11">
    <source>
        <dbReference type="Proteomes" id="UP000518904"/>
    </source>
</evidence>
<keyword evidence="1" id="KW-0472">Membrane</keyword>
<accession>A0A072HFT6</accession>
<dbReference type="EMBL" id="JABCLD010002250">
    <property type="protein sequence ID" value="NMU29665.1"/>
    <property type="molecule type" value="Genomic_DNA"/>
</dbReference>
<dbReference type="Proteomes" id="UP000555836">
    <property type="component" value="Unassembled WGS sequence"/>
</dbReference>
<keyword evidence="1" id="KW-0812">Transmembrane</keyword>
<evidence type="ECO:0000313" key="8">
    <source>
        <dbReference type="EMBL" id="UYV27457.1"/>
    </source>
</evidence>
<evidence type="ECO:0000313" key="7">
    <source>
        <dbReference type="EMBL" id="OQK00023.1"/>
    </source>
</evidence>
<evidence type="ECO:0000313" key="5">
    <source>
        <dbReference type="EMBL" id="NMU29665.1"/>
    </source>
</evidence>
<evidence type="ECO:0000313" key="2">
    <source>
        <dbReference type="EMBL" id="KOY19565.1"/>
    </source>
</evidence>
<evidence type="ECO:0000256" key="1">
    <source>
        <dbReference type="SAM" id="Phobius"/>
    </source>
</evidence>
<dbReference type="EMBL" id="JABCLB010002168">
    <property type="protein sequence ID" value="NMU84968.1"/>
    <property type="molecule type" value="Genomic_DNA"/>
</dbReference>
<reference evidence="3" key="4">
    <citation type="submission" date="2020-09" db="EMBL/GenBank/DDBJ databases">
        <title>Genome sequence of Vibrio parahaemolyticus isolates.</title>
        <authorList>
            <person name="Hammerl J.A."/>
            <person name="Strauch E."/>
        </authorList>
    </citation>
    <scope>NUCLEOTIDE SEQUENCE</scope>
    <source>
        <strain evidence="3">17-VB00146</strain>
    </source>
</reference>
<dbReference type="EMBL" id="CP097355">
    <property type="protein sequence ID" value="UYV27457.1"/>
    <property type="molecule type" value="Genomic_DNA"/>
</dbReference>
<keyword evidence="1" id="KW-1133">Transmembrane helix</keyword>
<reference evidence="2 9" key="1">
    <citation type="submission" date="2015-07" db="EMBL/GenBank/DDBJ databases">
        <title>Foodborne Vibrio parahaemolyticus Isolates.</title>
        <authorList>
            <person name="Ronholm J."/>
            <person name="Petronella N."/>
            <person name="Kenwell R."/>
            <person name="Banerjee S."/>
        </authorList>
    </citation>
    <scope>NUCLEOTIDE SEQUENCE [LARGE SCALE GENOMIC DNA]</scope>
    <source>
        <strain evidence="2 9">HS-06-05</strain>
    </source>
</reference>
<name>A0A072HFT6_VIBPH</name>
<sequence length="132" mass="14922">MSLLISRQGTPQKRAKWLLAMIGWVIVVCLMQNSGLVSACSMSDDQTLVSALSSDDAHVVKADKVKEPSKCELSEKLIQFTQHQLEAFIVVLFIGIVLAAVWRCSAFVNARQWTEPIYDKHRIHLTFCVFRE</sequence>
<dbReference type="Proteomes" id="UP000037697">
    <property type="component" value="Unassembled WGS sequence"/>
</dbReference>
<evidence type="ECO:0008006" key="13">
    <source>
        <dbReference type="Google" id="ProtNLM"/>
    </source>
</evidence>
<proteinExistence type="predicted"/>
<keyword evidence="10" id="KW-1185">Reference proteome</keyword>
<dbReference type="AlphaFoldDB" id="A0A072HFT6"/>
<evidence type="ECO:0000313" key="6">
    <source>
        <dbReference type="EMBL" id="NMU84968.1"/>
    </source>
</evidence>
<dbReference type="EMBL" id="JACVHL010000001">
    <property type="protein sequence ID" value="MCC3803540.1"/>
    <property type="molecule type" value="Genomic_DNA"/>
</dbReference>
<dbReference type="EMBL" id="LIRS01000149">
    <property type="protein sequence ID" value="KOY19565.1"/>
    <property type="molecule type" value="Genomic_DNA"/>
</dbReference>
<gene>
    <name evidence="2" type="ORF">ACX05_24120</name>
    <name evidence="7" type="ORF">AKG60_10490</name>
    <name evidence="6" type="ORF">HKB16_19105</name>
    <name evidence="5" type="ORF">HKB21_29085</name>
    <name evidence="3" type="ORF">IB292_00690</name>
    <name evidence="8" type="ORF">M5598_05695</name>
    <name evidence="4" type="ORF">QX249_16705</name>
</gene>
<evidence type="ECO:0000313" key="10">
    <source>
        <dbReference type="Proteomes" id="UP000191946"/>
    </source>
</evidence>
<reference evidence="11 12" key="3">
    <citation type="submission" date="2020-04" db="EMBL/GenBank/DDBJ databases">
        <title>Whole-genome sequencing of Vibrio spp. from China reveals different genetic environments of blaCTX-M-14 among diverse lineages.</title>
        <authorList>
            <person name="Zheng Z."/>
            <person name="Ye L."/>
            <person name="Chen S."/>
        </authorList>
    </citation>
    <scope>NUCLEOTIDE SEQUENCE [LARGE SCALE GENOMIC DNA]</scope>
    <source>
        <strain evidence="6 11">Vb0551</strain>
        <strain evidence="5 12">Vb0574</strain>
    </source>
</reference>
<reference evidence="8" key="5">
    <citation type="submission" date="2022-05" db="EMBL/GenBank/DDBJ databases">
        <title>Megaplasmid of Vibrio parahaemolyticus.</title>
        <authorList>
            <person name="Strauch E."/>
            <person name="Borowiak M."/>
        </authorList>
    </citation>
    <scope>NUCLEOTIDE SEQUENCE</scope>
    <source>
        <strain evidence="8">16-VB00198</strain>
    </source>
</reference>
<feature type="transmembrane region" description="Helical" evidence="1">
    <location>
        <begin position="85"/>
        <end position="102"/>
    </location>
</feature>
<dbReference type="RefSeq" id="WP_005494637.1">
    <property type="nucleotide sequence ID" value="NZ_CABMHD010000004.1"/>
</dbReference>
<evidence type="ECO:0000313" key="4">
    <source>
        <dbReference type="EMBL" id="MDS1822282.1"/>
    </source>
</evidence>
<organism evidence="5 12">
    <name type="scientific">Vibrio parahaemolyticus</name>
    <dbReference type="NCBI Taxonomy" id="670"/>
    <lineage>
        <taxon>Bacteria</taxon>
        <taxon>Pseudomonadati</taxon>
        <taxon>Pseudomonadota</taxon>
        <taxon>Gammaproteobacteria</taxon>
        <taxon>Vibrionales</taxon>
        <taxon>Vibrionaceae</taxon>
        <taxon>Vibrio</taxon>
    </lineage>
</organism>
<dbReference type="Proteomes" id="UP001253193">
    <property type="component" value="Unassembled WGS sequence"/>
</dbReference>
<reference evidence="4" key="6">
    <citation type="submission" date="2023-06" db="EMBL/GenBank/DDBJ databases">
        <title>Genomic Diversity of Vibrio spp. and Metagenomic Analysis of Pathogens in Florida Gulf Coastal Waters Following Hurricane Ian.</title>
        <authorList>
            <person name="Brumfield K.D."/>
        </authorList>
    </citation>
    <scope>NUCLEOTIDE SEQUENCE</scope>
    <source>
        <strain evidence="4">WBS2B-138</strain>
    </source>
</reference>
<dbReference type="EMBL" id="LHQV01000014">
    <property type="protein sequence ID" value="OQK00023.1"/>
    <property type="molecule type" value="Genomic_DNA"/>
</dbReference>
<dbReference type="Proteomes" id="UP001163036">
    <property type="component" value="Chromosome 1"/>
</dbReference>
<protein>
    <recommendedName>
        <fullName evidence="13">Membrane protein, suppressor for copper-sensitivity A</fullName>
    </recommendedName>
</protein>
<dbReference type="Proteomes" id="UP000191946">
    <property type="component" value="Unassembled WGS sequence"/>
</dbReference>
<reference evidence="7 10" key="2">
    <citation type="submission" date="2015-08" db="EMBL/GenBank/DDBJ databases">
        <title>Draft Genome Sequences of Vibrio parahaemolyticus Strains.</title>
        <authorList>
            <person name="Gonzalez-Escalona N."/>
            <person name="DePaola A."/>
        </authorList>
    </citation>
    <scope>NUCLEOTIDE SEQUENCE [LARGE SCALE GENOMIC DNA]</scope>
    <source>
        <strain evidence="7 10">CFSAN001621</strain>
    </source>
</reference>
<dbReference type="EMBL" id="JAUHGG010000005">
    <property type="protein sequence ID" value="MDS1822282.1"/>
    <property type="molecule type" value="Genomic_DNA"/>
</dbReference>
<evidence type="ECO:0000313" key="9">
    <source>
        <dbReference type="Proteomes" id="UP000037697"/>
    </source>
</evidence>
<dbReference type="Proteomes" id="UP000726777">
    <property type="component" value="Unassembled WGS sequence"/>
</dbReference>
<evidence type="ECO:0000313" key="12">
    <source>
        <dbReference type="Proteomes" id="UP000555836"/>
    </source>
</evidence>